<dbReference type="SUPFAM" id="SSF56784">
    <property type="entry name" value="HAD-like"/>
    <property type="match status" value="1"/>
</dbReference>
<gene>
    <name evidence="1" type="ORF">O9H85_19310</name>
</gene>
<dbReference type="Pfam" id="PF08282">
    <property type="entry name" value="Hydrolase_3"/>
    <property type="match status" value="1"/>
</dbReference>
<reference evidence="1 2" key="1">
    <citation type="submission" date="2022-12" db="EMBL/GenBank/DDBJ databases">
        <title>Draft genome sequence of Paenibacillus sp. dW9.</title>
        <authorList>
            <person name="Choi E.-W."/>
            <person name="Kim D.-U."/>
        </authorList>
    </citation>
    <scope>NUCLEOTIDE SEQUENCE [LARGE SCALE GENOMIC DNA]</scope>
    <source>
        <strain evidence="2">dW9</strain>
    </source>
</reference>
<dbReference type="GO" id="GO:0016787">
    <property type="term" value="F:hydrolase activity"/>
    <property type="evidence" value="ECO:0007669"/>
    <property type="project" value="UniProtKB-KW"/>
</dbReference>
<dbReference type="RefSeq" id="WP_269883052.1">
    <property type="nucleotide sequence ID" value="NZ_JAQAGZ010000012.1"/>
</dbReference>
<dbReference type="Proteomes" id="UP001527882">
    <property type="component" value="Unassembled WGS sequence"/>
</dbReference>
<dbReference type="PANTHER" id="PTHR10000:SF8">
    <property type="entry name" value="HAD SUPERFAMILY HYDROLASE-LIKE, TYPE 3"/>
    <property type="match status" value="1"/>
</dbReference>
<evidence type="ECO:0000313" key="2">
    <source>
        <dbReference type="Proteomes" id="UP001527882"/>
    </source>
</evidence>
<comment type="caution">
    <text evidence="1">The sequence shown here is derived from an EMBL/GenBank/DDBJ whole genome shotgun (WGS) entry which is preliminary data.</text>
</comment>
<keyword evidence="2" id="KW-1185">Reference proteome</keyword>
<keyword evidence="1" id="KW-0378">Hydrolase</keyword>
<dbReference type="Gene3D" id="3.40.50.1000">
    <property type="entry name" value="HAD superfamily/HAD-like"/>
    <property type="match status" value="1"/>
</dbReference>
<dbReference type="InterPro" id="IPR023214">
    <property type="entry name" value="HAD_sf"/>
</dbReference>
<accession>A0ABT4QCF4</accession>
<sequence>MDGTLLNSRKQLTDRNSDALDRCIWHGVKLILATARPPRSVQALLPGDLLASCDLVYYNGGLCEYGQGVVRHHSLSADLNKSILDYALTDKGAKLSFEVRDRWYTAYEIDYRSLGATAEPERLDVTALECLEPTKILISGAPDHQGIIDRFGSQANVLVSDAGQLVQIMAPQASKEAAVVEICGHYGIPLREVMAFGDDYNDVGLFRLCGHTVAMMNGIEELKRLATEVTSANDDDGVAQILEKRWGSL</sequence>
<dbReference type="PANTHER" id="PTHR10000">
    <property type="entry name" value="PHOSPHOSERINE PHOSPHATASE"/>
    <property type="match status" value="1"/>
</dbReference>
<dbReference type="NCBIfam" id="TIGR01484">
    <property type="entry name" value="HAD-SF-IIB"/>
    <property type="match status" value="1"/>
</dbReference>
<organism evidence="1 2">
    <name type="scientific">Paenibacillus gyeongsangnamensis</name>
    <dbReference type="NCBI Taxonomy" id="3388067"/>
    <lineage>
        <taxon>Bacteria</taxon>
        <taxon>Bacillati</taxon>
        <taxon>Bacillota</taxon>
        <taxon>Bacilli</taxon>
        <taxon>Bacillales</taxon>
        <taxon>Paenibacillaceae</taxon>
        <taxon>Paenibacillus</taxon>
    </lineage>
</organism>
<dbReference type="EMBL" id="JAQAGZ010000012">
    <property type="protein sequence ID" value="MCZ8514531.1"/>
    <property type="molecule type" value="Genomic_DNA"/>
</dbReference>
<dbReference type="InterPro" id="IPR036412">
    <property type="entry name" value="HAD-like_sf"/>
</dbReference>
<dbReference type="Gene3D" id="3.30.1240.10">
    <property type="match status" value="1"/>
</dbReference>
<protein>
    <submittedName>
        <fullName evidence="1">HAD family hydrolase</fullName>
    </submittedName>
</protein>
<evidence type="ECO:0000313" key="1">
    <source>
        <dbReference type="EMBL" id="MCZ8514531.1"/>
    </source>
</evidence>
<dbReference type="NCBIfam" id="TIGR00099">
    <property type="entry name" value="Cof-subfamily"/>
    <property type="match status" value="1"/>
</dbReference>
<dbReference type="InterPro" id="IPR000150">
    <property type="entry name" value="Cof"/>
</dbReference>
<name>A0ABT4QCF4_9BACL</name>
<proteinExistence type="predicted"/>
<dbReference type="InterPro" id="IPR006379">
    <property type="entry name" value="HAD-SF_hydro_IIB"/>
</dbReference>